<dbReference type="Proteomes" id="UP000887116">
    <property type="component" value="Unassembled WGS sequence"/>
</dbReference>
<evidence type="ECO:0000313" key="2">
    <source>
        <dbReference type="EMBL" id="GFR29423.1"/>
    </source>
</evidence>
<protein>
    <submittedName>
        <fullName evidence="2">Uncharacterized protein</fullName>
    </submittedName>
</protein>
<comment type="caution">
    <text evidence="2">The sequence shown here is derived from an EMBL/GenBank/DDBJ whole genome shotgun (WGS) entry which is preliminary data.</text>
</comment>
<dbReference type="AlphaFoldDB" id="A0A8X6JKU4"/>
<evidence type="ECO:0000313" key="3">
    <source>
        <dbReference type="Proteomes" id="UP000887116"/>
    </source>
</evidence>
<accession>A0A8X6JKU4</accession>
<keyword evidence="1" id="KW-0812">Transmembrane</keyword>
<sequence>MKYTVKGQAMNRFLIERTTDPSDMIPSQVGFRSLFLVLVLLIIVTQILFHQFLPNKPISDSTSVSEVTTSQLKTSNSTPVSGLNIHAVLDSRALRPRSHALIVRGQLNRARLKNILDFLGGQSFPGSSVQILRGLQEKGLDSERPKRPCSREPQLGECLLTLIHLGFPRRVKRTSWGAENVSSFLLRGSFQTEKEFIR</sequence>
<evidence type="ECO:0000256" key="1">
    <source>
        <dbReference type="SAM" id="Phobius"/>
    </source>
</evidence>
<feature type="transmembrane region" description="Helical" evidence="1">
    <location>
        <begin position="34"/>
        <end position="53"/>
    </location>
</feature>
<gene>
    <name evidence="2" type="ORF">TNCT_592711</name>
</gene>
<proteinExistence type="predicted"/>
<dbReference type="EMBL" id="BMAO01009215">
    <property type="protein sequence ID" value="GFR29423.1"/>
    <property type="molecule type" value="Genomic_DNA"/>
</dbReference>
<keyword evidence="1" id="KW-1133">Transmembrane helix</keyword>
<keyword evidence="3" id="KW-1185">Reference proteome</keyword>
<organism evidence="2 3">
    <name type="scientific">Trichonephila clavata</name>
    <name type="common">Joro spider</name>
    <name type="synonym">Nephila clavata</name>
    <dbReference type="NCBI Taxonomy" id="2740835"/>
    <lineage>
        <taxon>Eukaryota</taxon>
        <taxon>Metazoa</taxon>
        <taxon>Ecdysozoa</taxon>
        <taxon>Arthropoda</taxon>
        <taxon>Chelicerata</taxon>
        <taxon>Arachnida</taxon>
        <taxon>Araneae</taxon>
        <taxon>Araneomorphae</taxon>
        <taxon>Entelegynae</taxon>
        <taxon>Araneoidea</taxon>
        <taxon>Nephilidae</taxon>
        <taxon>Trichonephila</taxon>
    </lineage>
</organism>
<keyword evidence="1" id="KW-0472">Membrane</keyword>
<name>A0A8X6JKU4_TRICU</name>
<reference evidence="2" key="1">
    <citation type="submission" date="2020-07" db="EMBL/GenBank/DDBJ databases">
        <title>Multicomponent nature underlies the extraordinary mechanical properties of spider dragline silk.</title>
        <authorList>
            <person name="Kono N."/>
            <person name="Nakamura H."/>
            <person name="Mori M."/>
            <person name="Yoshida Y."/>
            <person name="Ohtoshi R."/>
            <person name="Malay A.D."/>
            <person name="Moran D.A.P."/>
            <person name="Tomita M."/>
            <person name="Numata K."/>
            <person name="Arakawa K."/>
        </authorList>
    </citation>
    <scope>NUCLEOTIDE SEQUENCE</scope>
</reference>